<reference evidence="9" key="1">
    <citation type="submission" date="2013-03" db="EMBL/GenBank/DDBJ databases">
        <title>The Genome Sequence of Anopheles epiroticus epiroticus2.</title>
        <authorList>
            <consortium name="The Broad Institute Genomics Platform"/>
            <person name="Neafsey D.E."/>
            <person name="Howell P."/>
            <person name="Walker B."/>
            <person name="Young S.K."/>
            <person name="Zeng Q."/>
            <person name="Gargeya S."/>
            <person name="Fitzgerald M."/>
            <person name="Haas B."/>
            <person name="Abouelleil A."/>
            <person name="Allen A.W."/>
            <person name="Alvarado L."/>
            <person name="Arachchi H.M."/>
            <person name="Berlin A.M."/>
            <person name="Chapman S.B."/>
            <person name="Gainer-Dewar J."/>
            <person name="Goldberg J."/>
            <person name="Griggs A."/>
            <person name="Gujja S."/>
            <person name="Hansen M."/>
            <person name="Howarth C."/>
            <person name="Imamovic A."/>
            <person name="Ireland A."/>
            <person name="Larimer J."/>
            <person name="McCowan C."/>
            <person name="Murphy C."/>
            <person name="Pearson M."/>
            <person name="Poon T.W."/>
            <person name="Priest M."/>
            <person name="Roberts A."/>
            <person name="Saif S."/>
            <person name="Shea T."/>
            <person name="Sisk P."/>
            <person name="Sykes S."/>
            <person name="Wortman J."/>
            <person name="Nusbaum C."/>
            <person name="Birren B."/>
        </authorList>
    </citation>
    <scope>NUCLEOTIDE SEQUENCE [LARGE SCALE GENOMIC DNA]</scope>
    <source>
        <strain evidence="9">Epiroticus2</strain>
    </source>
</reference>
<dbReference type="GO" id="GO:0098609">
    <property type="term" value="P:cell-cell adhesion"/>
    <property type="evidence" value="ECO:0007669"/>
    <property type="project" value="TreeGrafter"/>
</dbReference>
<evidence type="ECO:0000256" key="1">
    <source>
        <dbReference type="ARBA" id="ARBA00004479"/>
    </source>
</evidence>
<dbReference type="SUPFAM" id="SSF48726">
    <property type="entry name" value="Immunoglobulin"/>
    <property type="match status" value="2"/>
</dbReference>
<dbReference type="InterPro" id="IPR003599">
    <property type="entry name" value="Ig_sub"/>
</dbReference>
<protein>
    <recommendedName>
        <fullName evidence="7">Ig-like domain-containing protein</fullName>
    </recommendedName>
</protein>
<dbReference type="Pfam" id="PF13927">
    <property type="entry name" value="Ig_3"/>
    <property type="match status" value="1"/>
</dbReference>
<dbReference type="GO" id="GO:0005911">
    <property type="term" value="C:cell-cell junction"/>
    <property type="evidence" value="ECO:0007669"/>
    <property type="project" value="TreeGrafter"/>
</dbReference>
<dbReference type="FunFam" id="2.60.40.10:FF:001831">
    <property type="entry name" value="Uncharacterized protein, isoform B"/>
    <property type="match status" value="1"/>
</dbReference>
<dbReference type="InterPro" id="IPR003598">
    <property type="entry name" value="Ig_sub2"/>
</dbReference>
<keyword evidence="2" id="KW-0472">Membrane</keyword>
<dbReference type="CDD" id="cd00096">
    <property type="entry name" value="Ig"/>
    <property type="match status" value="1"/>
</dbReference>
<organism evidence="8 9">
    <name type="scientific">Anopheles epiroticus</name>
    <dbReference type="NCBI Taxonomy" id="199890"/>
    <lineage>
        <taxon>Eukaryota</taxon>
        <taxon>Metazoa</taxon>
        <taxon>Ecdysozoa</taxon>
        <taxon>Arthropoda</taxon>
        <taxon>Hexapoda</taxon>
        <taxon>Insecta</taxon>
        <taxon>Pterygota</taxon>
        <taxon>Neoptera</taxon>
        <taxon>Endopterygota</taxon>
        <taxon>Diptera</taxon>
        <taxon>Nematocera</taxon>
        <taxon>Culicoidea</taxon>
        <taxon>Culicidae</taxon>
        <taxon>Anophelinae</taxon>
        <taxon>Anopheles</taxon>
    </lineage>
</organism>
<dbReference type="Gene3D" id="2.60.40.10">
    <property type="entry name" value="Immunoglobulins"/>
    <property type="match status" value="2"/>
</dbReference>
<dbReference type="SMART" id="SM00409">
    <property type="entry name" value="IG"/>
    <property type="match status" value="2"/>
</dbReference>
<dbReference type="AlphaFoldDB" id="A0A182PI98"/>
<dbReference type="FunFam" id="2.60.40.10:FF:001268">
    <property type="entry name" value="Blast:Protein CEPU-1"/>
    <property type="match status" value="1"/>
</dbReference>
<dbReference type="SMART" id="SM00408">
    <property type="entry name" value="IGc2"/>
    <property type="match status" value="2"/>
</dbReference>
<dbReference type="InterPro" id="IPR013783">
    <property type="entry name" value="Ig-like_fold"/>
</dbReference>
<dbReference type="STRING" id="199890.A0A182PI98"/>
<dbReference type="InterPro" id="IPR007110">
    <property type="entry name" value="Ig-like_dom"/>
</dbReference>
<name>A0A182PI98_9DIPT</name>
<feature type="domain" description="Ig-like" evidence="7">
    <location>
        <begin position="12"/>
        <end position="89"/>
    </location>
</feature>
<keyword evidence="4" id="KW-0325">Glycoprotein</keyword>
<feature type="domain" description="Ig-like" evidence="7">
    <location>
        <begin position="161"/>
        <end position="252"/>
    </location>
</feature>
<dbReference type="PANTHER" id="PTHR11640">
    <property type="entry name" value="NEPHRIN"/>
    <property type="match status" value="1"/>
</dbReference>
<dbReference type="Proteomes" id="UP000075885">
    <property type="component" value="Unassembled WGS sequence"/>
</dbReference>
<evidence type="ECO:0000256" key="3">
    <source>
        <dbReference type="ARBA" id="ARBA00023157"/>
    </source>
</evidence>
<feature type="compositionally biased region" description="Basic and acidic residues" evidence="6">
    <location>
        <begin position="314"/>
        <end position="335"/>
    </location>
</feature>
<dbReference type="Pfam" id="PF07679">
    <property type="entry name" value="I-set"/>
    <property type="match status" value="1"/>
</dbReference>
<dbReference type="InterPro" id="IPR051275">
    <property type="entry name" value="Cell_adhesion_signaling"/>
</dbReference>
<keyword evidence="9" id="KW-1185">Reference proteome</keyword>
<keyword evidence="3" id="KW-1015">Disulfide bond</keyword>
<keyword evidence="5" id="KW-0393">Immunoglobulin domain</keyword>
<dbReference type="GO" id="GO:0005886">
    <property type="term" value="C:plasma membrane"/>
    <property type="evidence" value="ECO:0007669"/>
    <property type="project" value="TreeGrafter"/>
</dbReference>
<evidence type="ECO:0000259" key="7">
    <source>
        <dbReference type="PROSITE" id="PS50835"/>
    </source>
</evidence>
<evidence type="ECO:0000313" key="9">
    <source>
        <dbReference type="Proteomes" id="UP000075885"/>
    </source>
</evidence>
<accession>A0A182PI98</accession>
<sequence length="347" mass="38622">MTRGHLYKAIIGDSIELPCKVKDLGSYVLLWRRGTSVLTAANLMVTRDPRFKLVEGYNLQIANVKIQDAGDYICQIGDNESRDQVHTLEILGKYLTLTVDFLQQAERRDTISAVIVRSVPLRRWRLTVEARQSFASVAVASPLARRRLKHTNRIMTFSVPPTIRVVPQNRQITARKGSTVTLECKASGNPVPAIYWHKKVSKLLGDAFSGSSHLSESPTLLLERVDRHHAGVYQCTAHNGVREAVHVDIEVTVLCKYLLSSLRQQVGTALGTLPPGRVHHSLVQLDNVVHAGHGAGDQEKQSEATEGAIFRQPPPERTEIVRPPVHRVDHDRYPEGEDGIEDGPEQS</sequence>
<proteinExistence type="predicted"/>
<dbReference type="PANTHER" id="PTHR11640:SF164">
    <property type="entry name" value="MAM DOMAIN-CONTAINING GLYCOSYLPHOSPHATIDYLINOSITOL ANCHOR PROTEIN 1"/>
    <property type="match status" value="1"/>
</dbReference>
<evidence type="ECO:0000313" key="8">
    <source>
        <dbReference type="EnsemblMetazoa" id="AEPI006660-PA"/>
    </source>
</evidence>
<comment type="subcellular location">
    <subcellularLocation>
        <location evidence="1">Membrane</location>
        <topology evidence="1">Single-pass type I membrane protein</topology>
    </subcellularLocation>
</comment>
<dbReference type="GO" id="GO:0050839">
    <property type="term" value="F:cell adhesion molecule binding"/>
    <property type="evidence" value="ECO:0007669"/>
    <property type="project" value="TreeGrafter"/>
</dbReference>
<dbReference type="EnsemblMetazoa" id="AEPI006660-RA">
    <property type="protein sequence ID" value="AEPI006660-PA"/>
    <property type="gene ID" value="AEPI006660"/>
</dbReference>
<dbReference type="PROSITE" id="PS50835">
    <property type="entry name" value="IG_LIKE"/>
    <property type="match status" value="2"/>
</dbReference>
<dbReference type="VEuPathDB" id="VectorBase:AEPI006660"/>
<evidence type="ECO:0000256" key="4">
    <source>
        <dbReference type="ARBA" id="ARBA00023180"/>
    </source>
</evidence>
<reference evidence="8" key="2">
    <citation type="submission" date="2020-05" db="UniProtKB">
        <authorList>
            <consortium name="EnsemblMetazoa"/>
        </authorList>
    </citation>
    <scope>IDENTIFICATION</scope>
    <source>
        <strain evidence="8">Epiroticus2</strain>
    </source>
</reference>
<evidence type="ECO:0000256" key="2">
    <source>
        <dbReference type="ARBA" id="ARBA00023136"/>
    </source>
</evidence>
<dbReference type="InterPro" id="IPR013098">
    <property type="entry name" value="Ig_I-set"/>
</dbReference>
<feature type="compositionally biased region" description="Acidic residues" evidence="6">
    <location>
        <begin position="336"/>
        <end position="347"/>
    </location>
</feature>
<dbReference type="InterPro" id="IPR036179">
    <property type="entry name" value="Ig-like_dom_sf"/>
</dbReference>
<evidence type="ECO:0000256" key="6">
    <source>
        <dbReference type="SAM" id="MobiDB-lite"/>
    </source>
</evidence>
<feature type="region of interest" description="Disordered" evidence="6">
    <location>
        <begin position="293"/>
        <end position="347"/>
    </location>
</feature>
<evidence type="ECO:0000256" key="5">
    <source>
        <dbReference type="ARBA" id="ARBA00023319"/>
    </source>
</evidence>